<proteinExistence type="predicted"/>
<dbReference type="AlphaFoldDB" id="A0A2X5P5U2"/>
<gene>
    <name evidence="1" type="ORF">NCTC11468_00350</name>
</gene>
<sequence length="66" mass="7331">MAGIMRENFPGNRMPQIMTQHEIRTCPNAGGSPFFSRINVYFIKKAPVSGAFFCLSSARAEDITYG</sequence>
<evidence type="ECO:0000313" key="1">
    <source>
        <dbReference type="EMBL" id="SQK72102.1"/>
    </source>
</evidence>
<evidence type="ECO:0000313" key="2">
    <source>
        <dbReference type="Proteomes" id="UP000248758"/>
    </source>
</evidence>
<accession>A0A2X5P5U2</accession>
<dbReference type="EMBL" id="LS483499">
    <property type="protein sequence ID" value="SQK72102.1"/>
    <property type="molecule type" value="Genomic_DNA"/>
</dbReference>
<reference evidence="1 2" key="1">
    <citation type="submission" date="2018-06" db="EMBL/GenBank/DDBJ databases">
        <authorList>
            <consortium name="Pathogen Informatics"/>
            <person name="Doyle S."/>
        </authorList>
    </citation>
    <scope>NUCLEOTIDE SEQUENCE [LARGE SCALE GENOMIC DNA]</scope>
    <source>
        <strain evidence="1 2">NCTC11468</strain>
    </source>
</reference>
<protein>
    <submittedName>
        <fullName evidence="1">Uncharacterized protein</fullName>
    </submittedName>
</protein>
<dbReference type="KEGG" id="tpty:NCTC11468_00350"/>
<name>A0A2X5P5U2_9GAMM</name>
<organism evidence="1 2">
    <name type="scientific">Tatumella ptyseos</name>
    <dbReference type="NCBI Taxonomy" id="82987"/>
    <lineage>
        <taxon>Bacteria</taxon>
        <taxon>Pseudomonadati</taxon>
        <taxon>Pseudomonadota</taxon>
        <taxon>Gammaproteobacteria</taxon>
        <taxon>Enterobacterales</taxon>
        <taxon>Erwiniaceae</taxon>
        <taxon>Tatumella</taxon>
    </lineage>
</organism>
<dbReference type="Proteomes" id="UP000248758">
    <property type="component" value="Chromosome 1"/>
</dbReference>